<evidence type="ECO:0000256" key="5">
    <source>
        <dbReference type="PIRSR" id="PIRSR615500-1"/>
    </source>
</evidence>
<evidence type="ECO:0000256" key="2">
    <source>
        <dbReference type="ARBA" id="ARBA00022670"/>
    </source>
</evidence>
<keyword evidence="8" id="KW-0732">Signal</keyword>
<feature type="active site" description="Charge relay system" evidence="5 6">
    <location>
        <position position="151"/>
    </location>
</feature>
<comment type="similarity">
    <text evidence="1 6 7">Belongs to the peptidase S8 family.</text>
</comment>
<dbReference type="InterPro" id="IPR050131">
    <property type="entry name" value="Peptidase_S8_subtilisin-like"/>
</dbReference>
<dbReference type="SUPFAM" id="SSF52743">
    <property type="entry name" value="Subtilisin-like"/>
    <property type="match status" value="1"/>
</dbReference>
<dbReference type="InterPro" id="IPR000209">
    <property type="entry name" value="Peptidase_S8/S53_dom"/>
</dbReference>
<feature type="signal peptide" evidence="8">
    <location>
        <begin position="1"/>
        <end position="27"/>
    </location>
</feature>
<dbReference type="PROSITE" id="PS51892">
    <property type="entry name" value="SUBTILASE"/>
    <property type="match status" value="1"/>
</dbReference>
<keyword evidence="11" id="KW-1185">Reference proteome</keyword>
<evidence type="ECO:0000259" key="9">
    <source>
        <dbReference type="Pfam" id="PF00082"/>
    </source>
</evidence>
<dbReference type="Gene3D" id="3.40.50.200">
    <property type="entry name" value="Peptidase S8/S53 domain"/>
    <property type="match status" value="1"/>
</dbReference>
<dbReference type="PANTHER" id="PTHR43806">
    <property type="entry name" value="PEPTIDASE S8"/>
    <property type="match status" value="1"/>
</dbReference>
<sequence length="458" mass="45334">MTTRSMTTLATASGLALGLLCTSAAQAGLLNALTGTTDIVDAEVAQATGPVTAIVHPKQIGLIDTVVSAADVAGLDVTGVFEQIGVFGATGTPALFEALAATGLVSRIEYNQPLEYFLDTSNQATGGSDVLAGAVGGVSYDGSGVGVAVVDSGVDGTHPDLTGQMGGNVKLVPLTGIALPFEDTDTISAGGHGTHVAGTVAGTGAASNGLNHGAAPGATLYGISGGTAISMHDALAGLEWVLDNHDQVSPAIRVVNNSWGSAAAAYDPSSATSLANKALVTAGIVVVYAAGNDGGDGSVQRTSPTCIDPTPGVICVAAYDDQGAGITNGPMADFSSRGLDGAVNTYPDISAPGANILAPCRPTLPICATGGIGSFDYFTLSGTSMAAPHIAGIVAQLLQANPGLTPAEVEDILEDTARPITFGAAYEEDPSNPTTGTSFDKGHGLVDVVAAVTEALSR</sequence>
<feature type="domain" description="Peptidase S8/S53" evidence="9">
    <location>
        <begin position="142"/>
        <end position="430"/>
    </location>
</feature>
<dbReference type="InterPro" id="IPR022398">
    <property type="entry name" value="Peptidase_S8_His-AS"/>
</dbReference>
<proteinExistence type="inferred from homology"/>
<evidence type="ECO:0000256" key="1">
    <source>
        <dbReference type="ARBA" id="ARBA00011073"/>
    </source>
</evidence>
<dbReference type="PRINTS" id="PR00723">
    <property type="entry name" value="SUBTILISIN"/>
</dbReference>
<reference evidence="10 11" key="1">
    <citation type="submission" date="2018-05" db="EMBL/GenBank/DDBJ databases">
        <title>Abyssibacter profundi OUC007T gen. nov., sp. nov, a marine bacterium isolated from seawater of the Mariana Trench.</title>
        <authorList>
            <person name="Zhou S."/>
        </authorList>
    </citation>
    <scope>NUCLEOTIDE SEQUENCE [LARGE SCALE GENOMIC DNA]</scope>
    <source>
        <strain evidence="10 11">OUC007</strain>
    </source>
</reference>
<dbReference type="GO" id="GO:0006508">
    <property type="term" value="P:proteolysis"/>
    <property type="evidence" value="ECO:0007669"/>
    <property type="project" value="UniProtKB-KW"/>
</dbReference>
<feature type="active site" description="Charge relay system" evidence="5 6">
    <location>
        <position position="192"/>
    </location>
</feature>
<dbReference type="OrthoDB" id="9790784at2"/>
<evidence type="ECO:0000313" key="10">
    <source>
        <dbReference type="EMBL" id="PWN57793.1"/>
    </source>
</evidence>
<comment type="caution">
    <text evidence="10">The sequence shown here is derived from an EMBL/GenBank/DDBJ whole genome shotgun (WGS) entry which is preliminary data.</text>
</comment>
<evidence type="ECO:0000256" key="3">
    <source>
        <dbReference type="ARBA" id="ARBA00022801"/>
    </source>
</evidence>
<dbReference type="GO" id="GO:0004252">
    <property type="term" value="F:serine-type endopeptidase activity"/>
    <property type="evidence" value="ECO:0007669"/>
    <property type="project" value="UniProtKB-UniRule"/>
</dbReference>
<dbReference type="Pfam" id="PF00082">
    <property type="entry name" value="Peptidase_S8"/>
    <property type="match status" value="1"/>
</dbReference>
<dbReference type="AlphaFoldDB" id="A0A363UQQ3"/>
<evidence type="ECO:0000256" key="8">
    <source>
        <dbReference type="SAM" id="SignalP"/>
    </source>
</evidence>
<dbReference type="PANTHER" id="PTHR43806:SF11">
    <property type="entry name" value="CEREVISIN-RELATED"/>
    <property type="match status" value="1"/>
</dbReference>
<keyword evidence="2 6" id="KW-0645">Protease</keyword>
<dbReference type="PROSITE" id="PS00137">
    <property type="entry name" value="SUBTILASE_HIS"/>
    <property type="match status" value="1"/>
</dbReference>
<dbReference type="PROSITE" id="PS00136">
    <property type="entry name" value="SUBTILASE_ASP"/>
    <property type="match status" value="1"/>
</dbReference>
<evidence type="ECO:0000256" key="6">
    <source>
        <dbReference type="PROSITE-ProRule" id="PRU01240"/>
    </source>
</evidence>
<feature type="active site" description="Charge relay system" evidence="5 6">
    <location>
        <position position="384"/>
    </location>
</feature>
<dbReference type="InterPro" id="IPR023827">
    <property type="entry name" value="Peptidase_S8_Asp-AS"/>
</dbReference>
<evidence type="ECO:0000256" key="4">
    <source>
        <dbReference type="ARBA" id="ARBA00022825"/>
    </source>
</evidence>
<evidence type="ECO:0000313" key="11">
    <source>
        <dbReference type="Proteomes" id="UP000251800"/>
    </source>
</evidence>
<organism evidence="10 11">
    <name type="scientific">Abyssibacter profundi</name>
    <dbReference type="NCBI Taxonomy" id="2182787"/>
    <lineage>
        <taxon>Bacteria</taxon>
        <taxon>Pseudomonadati</taxon>
        <taxon>Pseudomonadota</taxon>
        <taxon>Gammaproteobacteria</taxon>
        <taxon>Chromatiales</taxon>
        <taxon>Oceanococcaceae</taxon>
        <taxon>Abyssibacter</taxon>
    </lineage>
</organism>
<dbReference type="InterPro" id="IPR015500">
    <property type="entry name" value="Peptidase_S8_subtilisin-rel"/>
</dbReference>
<keyword evidence="3 6" id="KW-0378">Hydrolase</keyword>
<name>A0A363UQQ3_9GAMM</name>
<accession>A0A363UQQ3</accession>
<dbReference type="InterPro" id="IPR036852">
    <property type="entry name" value="Peptidase_S8/S53_dom_sf"/>
</dbReference>
<dbReference type="PROSITE" id="PS00138">
    <property type="entry name" value="SUBTILASE_SER"/>
    <property type="match status" value="1"/>
</dbReference>
<feature type="chain" id="PRO_5016735112" evidence="8">
    <location>
        <begin position="28"/>
        <end position="458"/>
    </location>
</feature>
<dbReference type="EMBL" id="QEQK01000001">
    <property type="protein sequence ID" value="PWN57793.1"/>
    <property type="molecule type" value="Genomic_DNA"/>
</dbReference>
<protein>
    <submittedName>
        <fullName evidence="10">Peptidase S8</fullName>
    </submittedName>
</protein>
<gene>
    <name evidence="10" type="ORF">DEH80_01250</name>
</gene>
<evidence type="ECO:0000256" key="7">
    <source>
        <dbReference type="RuleBase" id="RU003355"/>
    </source>
</evidence>
<dbReference type="InterPro" id="IPR023828">
    <property type="entry name" value="Peptidase_S8_Ser-AS"/>
</dbReference>
<dbReference type="Proteomes" id="UP000251800">
    <property type="component" value="Unassembled WGS sequence"/>
</dbReference>
<keyword evidence="4 6" id="KW-0720">Serine protease</keyword>